<keyword evidence="1" id="KW-0732">Signal</keyword>
<name>M7NX20_9GAMM</name>
<dbReference type="PROSITE" id="PS51257">
    <property type="entry name" value="PROKAR_LIPOPROTEIN"/>
    <property type="match status" value="1"/>
</dbReference>
<dbReference type="Proteomes" id="UP000012019">
    <property type="component" value="Unassembled WGS sequence"/>
</dbReference>
<reference evidence="2 3" key="1">
    <citation type="journal article" date="2013" name="Genome Announc.">
        <title>Draft Genome Sequence of Methylophaga lonarensis MPLT, a Haloalkaliphilic (Non-Methane-Utilizing) Methylotroph.</title>
        <authorList>
            <person name="Shetty S.A."/>
            <person name="Marathe N.P."/>
            <person name="Munot H."/>
            <person name="Antony C.P."/>
            <person name="Dhotre D.P."/>
            <person name="Murrell J.C."/>
            <person name="Shouche Y.S."/>
        </authorList>
    </citation>
    <scope>NUCLEOTIDE SEQUENCE [LARGE SCALE GENOMIC DNA]</scope>
    <source>
        <strain evidence="2 3">MPL</strain>
    </source>
</reference>
<dbReference type="Pfam" id="PF05643">
    <property type="entry name" value="GNA1162-like"/>
    <property type="match status" value="1"/>
</dbReference>
<sequence length="217" mass="23549">MMIKRTFLLLPLLMLMLLTGCATTPEPYNYDALLAAKPRSILVIPPLNESLEVNASYIDLSTLSRPLAEKGYYVFPVAVIENFMKENGLPTPDEMNQVPLDKLQENTGADSVLYIRISDWGQKYTLLDSTTVVRSHVRLVDARTGALLWDADASAVQSGSNSSGGILEALVAAAITQIIGDITDMTPSVARLANAEAINNPQRGLLNGPYAPPQHPQ</sequence>
<protein>
    <recommendedName>
        <fullName evidence="4">Lipoprotein</fullName>
    </recommendedName>
</protein>
<evidence type="ECO:0008006" key="4">
    <source>
        <dbReference type="Google" id="ProtNLM"/>
    </source>
</evidence>
<evidence type="ECO:0000256" key="1">
    <source>
        <dbReference type="SAM" id="SignalP"/>
    </source>
</evidence>
<dbReference type="InterPro" id="IPR008517">
    <property type="entry name" value="GNA1162-like"/>
</dbReference>
<feature type="chain" id="PRO_5004082601" description="Lipoprotein" evidence="1">
    <location>
        <begin position="25"/>
        <end position="217"/>
    </location>
</feature>
<evidence type="ECO:0000313" key="3">
    <source>
        <dbReference type="Proteomes" id="UP000012019"/>
    </source>
</evidence>
<dbReference type="RefSeq" id="WP_009726199.1">
    <property type="nucleotide sequence ID" value="NZ_APHR01000028.1"/>
</dbReference>
<dbReference type="eggNOG" id="COG4380">
    <property type="taxonomic scope" value="Bacteria"/>
</dbReference>
<dbReference type="PATRIC" id="fig|1286106.3.peg.1204"/>
<dbReference type="AlphaFoldDB" id="M7NX20"/>
<proteinExistence type="predicted"/>
<dbReference type="Gene3D" id="3.40.50.10610">
    <property type="entry name" value="ABC-type transport auxiliary lipoprotein component"/>
    <property type="match status" value="1"/>
</dbReference>
<accession>M7NX20</accession>
<organism evidence="2 3">
    <name type="scientific">Methylophaga lonarensis MPL</name>
    <dbReference type="NCBI Taxonomy" id="1286106"/>
    <lineage>
        <taxon>Bacteria</taxon>
        <taxon>Pseudomonadati</taxon>
        <taxon>Pseudomonadota</taxon>
        <taxon>Gammaproteobacteria</taxon>
        <taxon>Thiotrichales</taxon>
        <taxon>Piscirickettsiaceae</taxon>
        <taxon>Methylophaga</taxon>
    </lineage>
</organism>
<keyword evidence="3" id="KW-1185">Reference proteome</keyword>
<dbReference type="EMBL" id="APHR01000028">
    <property type="protein sequence ID" value="EMR13298.1"/>
    <property type="molecule type" value="Genomic_DNA"/>
</dbReference>
<comment type="caution">
    <text evidence="2">The sequence shown here is derived from an EMBL/GenBank/DDBJ whole genome shotgun (WGS) entry which is preliminary data.</text>
</comment>
<evidence type="ECO:0000313" key="2">
    <source>
        <dbReference type="EMBL" id="EMR13298.1"/>
    </source>
</evidence>
<dbReference type="STRING" id="1286106.MPL1_05979"/>
<feature type="signal peptide" evidence="1">
    <location>
        <begin position="1"/>
        <end position="24"/>
    </location>
</feature>
<gene>
    <name evidence="2" type="ORF">MPL1_05979</name>
</gene>